<dbReference type="EMBL" id="CAFBIY010000309">
    <property type="protein sequence ID" value="CAB4853677.1"/>
    <property type="molecule type" value="Genomic_DNA"/>
</dbReference>
<keyword evidence="1" id="KW-0812">Transmembrane</keyword>
<protein>
    <submittedName>
        <fullName evidence="2">Unannotated protein</fullName>
    </submittedName>
</protein>
<accession>A0A6J7C6K2</accession>
<feature type="transmembrane region" description="Helical" evidence="1">
    <location>
        <begin position="42"/>
        <end position="62"/>
    </location>
</feature>
<evidence type="ECO:0000313" key="2">
    <source>
        <dbReference type="EMBL" id="CAB4853677.1"/>
    </source>
</evidence>
<evidence type="ECO:0000256" key="1">
    <source>
        <dbReference type="SAM" id="Phobius"/>
    </source>
</evidence>
<dbReference type="AlphaFoldDB" id="A0A6J7C6K2"/>
<organism evidence="2">
    <name type="scientific">freshwater metagenome</name>
    <dbReference type="NCBI Taxonomy" id="449393"/>
    <lineage>
        <taxon>unclassified sequences</taxon>
        <taxon>metagenomes</taxon>
        <taxon>ecological metagenomes</taxon>
    </lineage>
</organism>
<keyword evidence="1" id="KW-0472">Membrane</keyword>
<keyword evidence="1" id="KW-1133">Transmembrane helix</keyword>
<name>A0A6J7C6K2_9ZZZZ</name>
<sequence length="63" mass="6263">MCVRLRAATSTAPAPASNVISAIAIAPGVLVPVAGITGLNGVALTLWLAWLLPTALCALILIA</sequence>
<reference evidence="2" key="1">
    <citation type="submission" date="2020-05" db="EMBL/GenBank/DDBJ databases">
        <authorList>
            <person name="Chiriac C."/>
            <person name="Salcher M."/>
            <person name="Ghai R."/>
            <person name="Kavagutti S V."/>
        </authorList>
    </citation>
    <scope>NUCLEOTIDE SEQUENCE</scope>
</reference>
<proteinExistence type="predicted"/>
<gene>
    <name evidence="2" type="ORF">UFOPK3267_03212</name>
</gene>
<feature type="transmembrane region" description="Helical" evidence="1">
    <location>
        <begin position="12"/>
        <end position="36"/>
    </location>
</feature>